<evidence type="ECO:0000256" key="2">
    <source>
        <dbReference type="ARBA" id="ARBA00004429"/>
    </source>
</evidence>
<comment type="similarity">
    <text evidence="3">Belongs to the cation transport ATPase (P-type) (TC 3.A.3) family. Type IIIB subfamily.</text>
</comment>
<dbReference type="Gene3D" id="3.40.50.1000">
    <property type="entry name" value="HAD superfamily/HAD-like"/>
    <property type="match status" value="1"/>
</dbReference>
<keyword evidence="11" id="KW-0067">ATP-binding</keyword>
<keyword evidence="7" id="KW-0997">Cell inner membrane</keyword>
<keyword evidence="21" id="KW-1185">Reference proteome</keyword>
<evidence type="ECO:0000256" key="3">
    <source>
        <dbReference type="ARBA" id="ARBA00008746"/>
    </source>
</evidence>
<protein>
    <recommendedName>
        <fullName evidence="5">Magnesium-transporting ATPase, P-type 1</fullName>
        <ecNumber evidence="4">7.2.2.14</ecNumber>
    </recommendedName>
    <alternativeName>
        <fullName evidence="16">Mg(2+) transport ATPase, P-type 1</fullName>
    </alternativeName>
</protein>
<feature type="transmembrane region" description="Helical" evidence="18">
    <location>
        <begin position="797"/>
        <end position="820"/>
    </location>
</feature>
<dbReference type="Gene3D" id="2.70.150.10">
    <property type="entry name" value="Calcium-transporting ATPase, cytoplasmic transduction domain A"/>
    <property type="match status" value="1"/>
</dbReference>
<keyword evidence="6" id="KW-1003">Cell membrane</keyword>
<evidence type="ECO:0000256" key="15">
    <source>
        <dbReference type="ARBA" id="ARBA00023136"/>
    </source>
</evidence>
<evidence type="ECO:0000256" key="9">
    <source>
        <dbReference type="ARBA" id="ARBA00022692"/>
    </source>
</evidence>
<keyword evidence="13" id="KW-1278">Translocase</keyword>
<dbReference type="Pfam" id="PF00690">
    <property type="entry name" value="Cation_ATPase_N"/>
    <property type="match status" value="1"/>
</dbReference>
<feature type="domain" description="Cation-transporting P-type ATPase N-terminal" evidence="19">
    <location>
        <begin position="3"/>
        <end position="76"/>
    </location>
</feature>
<dbReference type="InterPro" id="IPR006415">
    <property type="entry name" value="P-type_ATPase_IIIB"/>
</dbReference>
<accession>A0ABU0M3Y5</accession>
<dbReference type="InterPro" id="IPR001757">
    <property type="entry name" value="P_typ_ATPase"/>
</dbReference>
<keyword evidence="14 18" id="KW-1133">Transmembrane helix</keyword>
<feature type="transmembrane region" description="Helical" evidence="18">
    <location>
        <begin position="744"/>
        <end position="762"/>
    </location>
</feature>
<keyword evidence="12" id="KW-0460">Magnesium</keyword>
<dbReference type="InterPro" id="IPR023298">
    <property type="entry name" value="ATPase_P-typ_TM_dom_sf"/>
</dbReference>
<keyword evidence="8" id="KW-0597">Phosphoprotein</keyword>
<sequence length="855" mass="88456">MAAFWLDGLDAVAGRLGATPAGLSSSEADARRGRFGPNLAVVRTERSLVARLAHRLAEPLVAILLIAAAVTGLTGDWQSAAVILVIVAGSIGLDMAQERQAARTVAALKRSVAVTARVQRDGEAAEIAVAEIVPGDIVEIGAGELVPADGLVIAAAGAVADEAVLTGEPYGVEKHPAPPAPGEGCDEGSALFGGTSLVSGSATMLVVATGADTRFGAIAEALQASAPPTSFERGVHALGMLILRLTGFLVLAVLLAQLLRHGLTLEGFLFAVALAVGLTPELLPMVMTVTLARGAARMARRKVVVKRLAAIHDLGAMDILCTDKTGTLTEARIAHVASLGWTGAGSARVAGLAALNARFVGGLRNNLDQAILAARSAKEEGWTRLDDLPFDFERRRASVLLERGGERIIVTKGAPEAVLARATHCEEPDGTLVPLDADRRAAVDALIAGRGREGLRLLAVGWRPAEASALTAEGEAGLILSGFAVFLDPPKASATAAVARLVRAGIRVKIISGDGEAVVSHLVGTLSLPATGMLTGAEIAAMSDAALATRAPDTDLFVRVAPDQKARIVAALRRRGHVVGFIGDGINDAPAIHAADVGLSVDGGADVAREAADIILLDPDLGVLADGVAEGRRTYANIMKYVRMGTSSNFGNMLSVAVASMLLPFLPLAPLQILLNNLVYDLSEIGIPFDRDDGGDETRPQVWDMHAVLRFTLVMGPLSSLFDFLTFGVLLYGFDADVATFRTGWFVESIATQILVIFLIRTAGPFWKGRPNPILVLTSLGALALALGIALGPFGAVFGFVALPAPLLLAIAVIAALYLGSAEVLKRFAMGAATRGGGGIVPSPPAPLAGDLPRR</sequence>
<evidence type="ECO:0000256" key="17">
    <source>
        <dbReference type="ARBA" id="ARBA00047295"/>
    </source>
</evidence>
<dbReference type="PRINTS" id="PR01836">
    <property type="entry name" value="MGATPASE"/>
</dbReference>
<evidence type="ECO:0000313" key="20">
    <source>
        <dbReference type="EMBL" id="MDQ0515664.1"/>
    </source>
</evidence>
<dbReference type="InterPro" id="IPR008250">
    <property type="entry name" value="ATPase_P-typ_transduc_dom_A_sf"/>
</dbReference>
<evidence type="ECO:0000256" key="18">
    <source>
        <dbReference type="SAM" id="Phobius"/>
    </source>
</evidence>
<dbReference type="Pfam" id="PF13246">
    <property type="entry name" value="Cation_ATPase"/>
    <property type="match status" value="1"/>
</dbReference>
<evidence type="ECO:0000256" key="16">
    <source>
        <dbReference type="ARBA" id="ARBA00029806"/>
    </source>
</evidence>
<comment type="function">
    <text evidence="1">Mediates magnesium influx to the cytosol.</text>
</comment>
<evidence type="ECO:0000256" key="6">
    <source>
        <dbReference type="ARBA" id="ARBA00022475"/>
    </source>
</evidence>
<dbReference type="SUPFAM" id="SSF56784">
    <property type="entry name" value="HAD-like"/>
    <property type="match status" value="1"/>
</dbReference>
<evidence type="ECO:0000256" key="13">
    <source>
        <dbReference type="ARBA" id="ARBA00022967"/>
    </source>
</evidence>
<dbReference type="PROSITE" id="PS00154">
    <property type="entry name" value="ATPASE_E1_E2"/>
    <property type="match status" value="1"/>
</dbReference>
<proteinExistence type="inferred from homology"/>
<evidence type="ECO:0000256" key="12">
    <source>
        <dbReference type="ARBA" id="ARBA00022842"/>
    </source>
</evidence>
<dbReference type="Pfam" id="PF00689">
    <property type="entry name" value="Cation_ATPase_C"/>
    <property type="match status" value="1"/>
</dbReference>
<dbReference type="RefSeq" id="WP_266280715.1">
    <property type="nucleotide sequence ID" value="NZ_JAPKNF010000001.1"/>
</dbReference>
<comment type="subcellular location">
    <subcellularLocation>
        <location evidence="2">Cell inner membrane</location>
        <topology evidence="2">Multi-pass membrane protein</topology>
    </subcellularLocation>
</comment>
<dbReference type="Gene3D" id="3.40.1110.10">
    <property type="entry name" value="Calcium-transporting ATPase, cytoplasmic domain N"/>
    <property type="match status" value="1"/>
</dbReference>
<keyword evidence="10" id="KW-0547">Nucleotide-binding</keyword>
<dbReference type="NCBIfam" id="TIGR01494">
    <property type="entry name" value="ATPase_P-type"/>
    <property type="match status" value="2"/>
</dbReference>
<evidence type="ECO:0000256" key="14">
    <source>
        <dbReference type="ARBA" id="ARBA00022989"/>
    </source>
</evidence>
<dbReference type="SUPFAM" id="SSF81653">
    <property type="entry name" value="Calcium ATPase, transduction domain A"/>
    <property type="match status" value="1"/>
</dbReference>
<evidence type="ECO:0000256" key="10">
    <source>
        <dbReference type="ARBA" id="ARBA00022741"/>
    </source>
</evidence>
<evidence type="ECO:0000256" key="5">
    <source>
        <dbReference type="ARBA" id="ARBA00013555"/>
    </source>
</evidence>
<name>A0ABU0M3Y5_9HYPH</name>
<dbReference type="InterPro" id="IPR006068">
    <property type="entry name" value="ATPase_P-typ_cation-transptr_C"/>
</dbReference>
<feature type="transmembrane region" description="Helical" evidence="18">
    <location>
        <begin position="774"/>
        <end position="791"/>
    </location>
</feature>
<dbReference type="InterPro" id="IPR023299">
    <property type="entry name" value="ATPase_P-typ_cyto_dom_N"/>
</dbReference>
<dbReference type="InterPro" id="IPR004014">
    <property type="entry name" value="ATPase_P-typ_cation-transptr_N"/>
</dbReference>
<feature type="transmembrane region" description="Helical" evidence="18">
    <location>
        <begin position="268"/>
        <end position="292"/>
    </location>
</feature>
<dbReference type="InterPro" id="IPR044492">
    <property type="entry name" value="P_typ_ATPase_HD_dom"/>
</dbReference>
<dbReference type="SMART" id="SM00831">
    <property type="entry name" value="Cation_ATPase_N"/>
    <property type="match status" value="1"/>
</dbReference>
<dbReference type="SUPFAM" id="SSF81665">
    <property type="entry name" value="Calcium ATPase, transmembrane domain M"/>
    <property type="match status" value="1"/>
</dbReference>
<dbReference type="Gene3D" id="1.20.1110.10">
    <property type="entry name" value="Calcium-transporting ATPase, transmembrane domain"/>
    <property type="match status" value="1"/>
</dbReference>
<evidence type="ECO:0000256" key="11">
    <source>
        <dbReference type="ARBA" id="ARBA00022840"/>
    </source>
</evidence>
<dbReference type="EC" id="7.2.2.14" evidence="4"/>
<evidence type="ECO:0000256" key="8">
    <source>
        <dbReference type="ARBA" id="ARBA00022553"/>
    </source>
</evidence>
<feature type="transmembrane region" description="Helical" evidence="18">
    <location>
        <begin position="708"/>
        <end position="732"/>
    </location>
</feature>
<evidence type="ECO:0000256" key="1">
    <source>
        <dbReference type="ARBA" id="ARBA00003954"/>
    </source>
</evidence>
<dbReference type="Pfam" id="PF00122">
    <property type="entry name" value="E1-E2_ATPase"/>
    <property type="match status" value="1"/>
</dbReference>
<evidence type="ECO:0000256" key="4">
    <source>
        <dbReference type="ARBA" id="ARBA00012786"/>
    </source>
</evidence>
<reference evidence="20 21" key="1">
    <citation type="submission" date="2023-07" db="EMBL/GenBank/DDBJ databases">
        <title>Genomic Encyclopedia of Type Strains, Phase IV (KMG-IV): sequencing the most valuable type-strain genomes for metagenomic binning, comparative biology and taxonomic classification.</title>
        <authorList>
            <person name="Goeker M."/>
        </authorList>
    </citation>
    <scope>NUCLEOTIDE SEQUENCE [LARGE SCALE GENOMIC DNA]</scope>
    <source>
        <strain evidence="20 21">B1-1</strain>
    </source>
</reference>
<comment type="caution">
    <text evidence="20">The sequence shown here is derived from an EMBL/GenBank/DDBJ whole genome shotgun (WGS) entry which is preliminary data.</text>
</comment>
<dbReference type="InterPro" id="IPR059000">
    <property type="entry name" value="ATPase_P-type_domA"/>
</dbReference>
<evidence type="ECO:0000259" key="19">
    <source>
        <dbReference type="SMART" id="SM00831"/>
    </source>
</evidence>
<dbReference type="SFLD" id="SFLDG00002">
    <property type="entry name" value="C1.7:_P-type_atpase_like"/>
    <property type="match status" value="1"/>
</dbReference>
<dbReference type="SFLD" id="SFLDS00003">
    <property type="entry name" value="Haloacid_Dehalogenase"/>
    <property type="match status" value="1"/>
</dbReference>
<evidence type="ECO:0000313" key="21">
    <source>
        <dbReference type="Proteomes" id="UP001223743"/>
    </source>
</evidence>
<dbReference type="PANTHER" id="PTHR42861">
    <property type="entry name" value="CALCIUM-TRANSPORTING ATPASE"/>
    <property type="match status" value="1"/>
</dbReference>
<dbReference type="InterPro" id="IPR018303">
    <property type="entry name" value="ATPase_P-typ_P_site"/>
</dbReference>
<evidence type="ECO:0000256" key="7">
    <source>
        <dbReference type="ARBA" id="ARBA00022519"/>
    </source>
</evidence>
<dbReference type="InterPro" id="IPR036412">
    <property type="entry name" value="HAD-like_sf"/>
</dbReference>
<dbReference type="InterPro" id="IPR023214">
    <property type="entry name" value="HAD_sf"/>
</dbReference>
<feature type="transmembrane region" description="Helical" evidence="18">
    <location>
        <begin position="235"/>
        <end position="256"/>
    </location>
</feature>
<keyword evidence="15 18" id="KW-0472">Membrane</keyword>
<dbReference type="EMBL" id="JAUSWJ010000001">
    <property type="protein sequence ID" value="MDQ0515664.1"/>
    <property type="molecule type" value="Genomic_DNA"/>
</dbReference>
<organism evidence="20 21">
    <name type="scientific">Kaistia geumhonensis</name>
    <dbReference type="NCBI Taxonomy" id="410839"/>
    <lineage>
        <taxon>Bacteria</taxon>
        <taxon>Pseudomonadati</taxon>
        <taxon>Pseudomonadota</taxon>
        <taxon>Alphaproteobacteria</taxon>
        <taxon>Hyphomicrobiales</taxon>
        <taxon>Kaistiaceae</taxon>
        <taxon>Kaistia</taxon>
    </lineage>
</organism>
<comment type="catalytic activity">
    <reaction evidence="17">
        <text>Mg(2+)(out) + ATP + H2O = Mg(2+)(in) + ADP + phosphate + H(+)</text>
        <dbReference type="Rhea" id="RHEA:10260"/>
        <dbReference type="ChEBI" id="CHEBI:15377"/>
        <dbReference type="ChEBI" id="CHEBI:15378"/>
        <dbReference type="ChEBI" id="CHEBI:18420"/>
        <dbReference type="ChEBI" id="CHEBI:30616"/>
        <dbReference type="ChEBI" id="CHEBI:43474"/>
        <dbReference type="ChEBI" id="CHEBI:456216"/>
        <dbReference type="EC" id="7.2.2.14"/>
    </reaction>
</comment>
<dbReference type="Proteomes" id="UP001223743">
    <property type="component" value="Unassembled WGS sequence"/>
</dbReference>
<dbReference type="NCBIfam" id="TIGR01524">
    <property type="entry name" value="ATPase-IIIB_Mg"/>
    <property type="match status" value="1"/>
</dbReference>
<gene>
    <name evidence="20" type="ORF">QO015_001277</name>
</gene>
<dbReference type="SFLD" id="SFLDF00027">
    <property type="entry name" value="p-type_atpase"/>
    <property type="match status" value="1"/>
</dbReference>
<keyword evidence="9 18" id="KW-0812">Transmembrane</keyword>